<dbReference type="InterPro" id="IPR011013">
    <property type="entry name" value="Gal_mutarotase_sf_dom"/>
</dbReference>
<keyword evidence="2" id="KW-0378">Hydrolase</keyword>
<keyword evidence="3" id="KW-1185">Reference proteome</keyword>
<dbReference type="PANTHER" id="PTHR46017:SF1">
    <property type="entry name" value="ALPHA-MANNOSIDASE 2C1"/>
    <property type="match status" value="1"/>
</dbReference>
<comment type="caution">
    <text evidence="2">The sequence shown here is derived from an EMBL/GenBank/DDBJ whole genome shotgun (WGS) entry which is preliminary data.</text>
</comment>
<accession>A0ABW8S6D5</accession>
<gene>
    <name evidence="2" type="ORF">ACJDTP_11260</name>
</gene>
<dbReference type="PANTHER" id="PTHR46017">
    <property type="entry name" value="ALPHA-MANNOSIDASE 2C1"/>
    <property type="match status" value="1"/>
</dbReference>
<protein>
    <submittedName>
        <fullName evidence="2">Glycosyl hydrolase-related protein</fullName>
    </submittedName>
</protein>
<dbReference type="Pfam" id="PF17677">
    <property type="entry name" value="Glyco_hydro38C2"/>
    <property type="match status" value="1"/>
</dbReference>
<evidence type="ECO:0000313" key="2">
    <source>
        <dbReference type="EMBL" id="MFL0165648.1"/>
    </source>
</evidence>
<sequence length="106" mass="12201">MLNIPLLISRPNIRITVANKVTSLIDLNAENIILETIKKAEDVNGTIIRIYEFENKLTEVKARLSIDFTKVIECNLLEEDISCIAEKTNEFSFTIKPYEIKTFRIV</sequence>
<evidence type="ECO:0000313" key="3">
    <source>
        <dbReference type="Proteomes" id="UP001623600"/>
    </source>
</evidence>
<dbReference type="SUPFAM" id="SSF74650">
    <property type="entry name" value="Galactose mutarotase-like"/>
    <property type="match status" value="1"/>
</dbReference>
<evidence type="ECO:0000259" key="1">
    <source>
        <dbReference type="Pfam" id="PF17677"/>
    </source>
</evidence>
<name>A0ABW8S6D5_9CLOT</name>
<dbReference type="GO" id="GO:0016787">
    <property type="term" value="F:hydrolase activity"/>
    <property type="evidence" value="ECO:0007669"/>
    <property type="project" value="UniProtKB-KW"/>
</dbReference>
<proteinExistence type="predicted"/>
<dbReference type="InterPro" id="IPR041147">
    <property type="entry name" value="GH38_C"/>
</dbReference>
<reference evidence="2 3" key="1">
    <citation type="submission" date="2024-11" db="EMBL/GenBank/DDBJ databases">
        <authorList>
            <person name="Heng Y.C."/>
            <person name="Lim A.C.H."/>
            <person name="Lee J.K.Y."/>
            <person name="Kittelmann S."/>
        </authorList>
    </citation>
    <scope>NUCLEOTIDE SEQUENCE [LARGE SCALE GENOMIC DNA]</scope>
    <source>
        <strain evidence="2 3">WILCCON 0112</strain>
    </source>
</reference>
<dbReference type="Gene3D" id="2.60.40.2220">
    <property type="match status" value="1"/>
</dbReference>
<organism evidence="2 3">
    <name type="scientific">Candidatus Clostridium helianthi</name>
    <dbReference type="NCBI Taxonomy" id="3381660"/>
    <lineage>
        <taxon>Bacteria</taxon>
        <taxon>Bacillati</taxon>
        <taxon>Bacillota</taxon>
        <taxon>Clostridia</taxon>
        <taxon>Eubacteriales</taxon>
        <taxon>Clostridiaceae</taxon>
        <taxon>Clostridium</taxon>
    </lineage>
</organism>
<dbReference type="RefSeq" id="WP_078115392.1">
    <property type="nucleotide sequence ID" value="NZ_JBJIAB010000012.1"/>
</dbReference>
<dbReference type="EMBL" id="JBJIAB010000012">
    <property type="protein sequence ID" value="MFL0165648.1"/>
    <property type="molecule type" value="Genomic_DNA"/>
</dbReference>
<dbReference type="Proteomes" id="UP001623600">
    <property type="component" value="Unassembled WGS sequence"/>
</dbReference>
<feature type="domain" description="Glycosyl hydrolases family 38 C-terminal" evidence="1">
    <location>
        <begin position="31"/>
        <end position="103"/>
    </location>
</feature>